<dbReference type="PANTHER" id="PTHR35568">
    <property type="entry name" value="TRANSCRIPTIONAL REGULATOR DAUR"/>
    <property type="match status" value="1"/>
</dbReference>
<dbReference type="Proteomes" id="UP000221222">
    <property type="component" value="Unassembled WGS sequence"/>
</dbReference>
<feature type="domain" description="YheO-like" evidence="1">
    <location>
        <begin position="7"/>
        <end position="109"/>
    </location>
</feature>
<dbReference type="EMBL" id="CP032098">
    <property type="protein sequence ID" value="AXX93462.1"/>
    <property type="molecule type" value="Genomic_DNA"/>
</dbReference>
<dbReference type="InterPro" id="IPR013559">
    <property type="entry name" value="YheO"/>
</dbReference>
<name>A0A2G1DGE8_9BACT</name>
<reference evidence="4 5" key="1">
    <citation type="submission" date="2017-09" db="EMBL/GenBank/DDBJ databases">
        <title>Arcobacter canalis sp. nov., a new species isolated from a water canal contaminated with urban sewage.</title>
        <authorList>
            <person name="Perez-Cataluna A."/>
            <person name="Salas-Masso N."/>
            <person name="Figueras M.J."/>
        </authorList>
    </citation>
    <scope>NUCLEOTIDE SEQUENCE [LARGE SCALE GENOMIC DNA]</scope>
    <source>
        <strain evidence="4 5">F98-3</strain>
    </source>
</reference>
<organism evidence="4 5">
    <name type="scientific">Malaciobacter molluscorum LMG 25693</name>
    <dbReference type="NCBI Taxonomy" id="870501"/>
    <lineage>
        <taxon>Bacteria</taxon>
        <taxon>Pseudomonadati</taxon>
        <taxon>Campylobacterota</taxon>
        <taxon>Epsilonproteobacteria</taxon>
        <taxon>Campylobacterales</taxon>
        <taxon>Arcobacteraceae</taxon>
        <taxon>Malaciobacter</taxon>
    </lineage>
</organism>
<gene>
    <name evidence="3" type="ORF">AMOL_2520</name>
    <name evidence="4" type="ORF">CPU12_10165</name>
</gene>
<dbReference type="AlphaFoldDB" id="A0A2G1DGE8"/>
<dbReference type="PANTHER" id="PTHR35568:SF1">
    <property type="entry name" value="TRANSCRIPTIONAL REGULATOR DAUR"/>
    <property type="match status" value="1"/>
</dbReference>
<dbReference type="InterPro" id="IPR039445">
    <property type="entry name" value="DauR-like_HTH"/>
</dbReference>
<dbReference type="KEGG" id="amol:AMOL_2520"/>
<feature type="domain" description="Transcriptional regulator DauR-like HTH" evidence="2">
    <location>
        <begin position="139"/>
        <end position="199"/>
    </location>
</feature>
<sequence>MNKKLIPYITICDAIAKLFYPNVEVVLHDVKEERLVHISNTFSKREIGDKMINDVKDFKTLTTDIIGPYEKINFDGKKLKTVSSIVRDENNEIIGIMCINFDIQIFENIFDSLKSFLNIEDKNKSPNLLFSQDWKSHTNKLIKEFLELKEKKIEELKIKQKKELILFLNNKGIFSIRNVVSYLCKTLSISRATIYKWLKQEN</sequence>
<proteinExistence type="predicted"/>
<evidence type="ECO:0000259" key="2">
    <source>
        <dbReference type="Pfam" id="PF13309"/>
    </source>
</evidence>
<protein>
    <submittedName>
        <fullName evidence="3">PAS domain-containing transcriptional regulator, YheO family</fullName>
    </submittedName>
</protein>
<evidence type="ECO:0000259" key="1">
    <source>
        <dbReference type="Pfam" id="PF08348"/>
    </source>
</evidence>
<dbReference type="Pfam" id="PF08348">
    <property type="entry name" value="PAS_6"/>
    <property type="match status" value="1"/>
</dbReference>
<accession>A0A2G1DGE8</accession>
<evidence type="ECO:0000313" key="3">
    <source>
        <dbReference type="EMBL" id="AXX93462.1"/>
    </source>
</evidence>
<dbReference type="Pfam" id="PF13309">
    <property type="entry name" value="HTH_22"/>
    <property type="match status" value="1"/>
</dbReference>
<evidence type="ECO:0000313" key="4">
    <source>
        <dbReference type="EMBL" id="PHO17524.1"/>
    </source>
</evidence>
<evidence type="ECO:0000313" key="6">
    <source>
        <dbReference type="Proteomes" id="UP000262712"/>
    </source>
</evidence>
<dbReference type="Proteomes" id="UP000262712">
    <property type="component" value="Chromosome"/>
</dbReference>
<dbReference type="InterPro" id="IPR039446">
    <property type="entry name" value="DauR-like"/>
</dbReference>
<dbReference type="RefSeq" id="WP_099343006.1">
    <property type="nucleotide sequence ID" value="NZ_CP032098.1"/>
</dbReference>
<dbReference type="EMBL" id="NXFY01000016">
    <property type="protein sequence ID" value="PHO17524.1"/>
    <property type="molecule type" value="Genomic_DNA"/>
</dbReference>
<evidence type="ECO:0000313" key="5">
    <source>
        <dbReference type="Proteomes" id="UP000221222"/>
    </source>
</evidence>
<reference evidence="3 6" key="2">
    <citation type="submission" date="2018-08" db="EMBL/GenBank/DDBJ databases">
        <title>Complete genome of the Arcobacter molluscorum type strain LMG 25693.</title>
        <authorList>
            <person name="Miller W.G."/>
            <person name="Yee E."/>
            <person name="Bono J.L."/>
        </authorList>
    </citation>
    <scope>NUCLEOTIDE SEQUENCE [LARGE SCALE GENOMIC DNA]</scope>
    <source>
        <strain evidence="3 6">CECT 7696</strain>
    </source>
</reference>
<keyword evidence="5" id="KW-1185">Reference proteome</keyword>